<evidence type="ECO:0000256" key="2">
    <source>
        <dbReference type="ARBA" id="ARBA00022525"/>
    </source>
</evidence>
<comment type="subcellular location">
    <subcellularLocation>
        <location evidence="1">Secreted</location>
        <location evidence="1">Extracellular space</location>
    </subcellularLocation>
</comment>
<dbReference type="AlphaFoldDB" id="A0A438DB94"/>
<proteinExistence type="predicted"/>
<protein>
    <submittedName>
        <fullName evidence="5">Protein IDA-like 4</fullName>
    </submittedName>
</protein>
<dbReference type="PANTHER" id="PTHR33599:SF15">
    <property type="entry name" value="PROTEIN IDA-LIKE 2"/>
    <property type="match status" value="1"/>
</dbReference>
<feature type="chain" id="PRO_5036351719" evidence="4">
    <location>
        <begin position="28"/>
        <end position="76"/>
    </location>
</feature>
<dbReference type="OrthoDB" id="1935957at2759"/>
<gene>
    <name evidence="5" type="primary">IDL4_1</name>
    <name evidence="6" type="synonym">IDL4_0</name>
    <name evidence="6" type="ORF">CK203_045548</name>
    <name evidence="5" type="ORF">CK203_086307</name>
</gene>
<accession>A0A438DB94</accession>
<keyword evidence="3 4" id="KW-0732">Signal</keyword>
<dbReference type="Proteomes" id="UP000288805">
    <property type="component" value="Unassembled WGS sequence"/>
</dbReference>
<dbReference type="GO" id="GO:0005576">
    <property type="term" value="C:extracellular region"/>
    <property type="evidence" value="ECO:0007669"/>
    <property type="project" value="UniProtKB-SubCell"/>
</dbReference>
<dbReference type="PANTHER" id="PTHR33599">
    <property type="entry name" value="PROTEIN IDA-LIKE 5"/>
    <property type="match status" value="1"/>
</dbReference>
<keyword evidence="2" id="KW-0964">Secreted</keyword>
<feature type="signal peptide" evidence="4">
    <location>
        <begin position="1"/>
        <end position="27"/>
    </location>
</feature>
<evidence type="ECO:0000256" key="1">
    <source>
        <dbReference type="ARBA" id="ARBA00004239"/>
    </source>
</evidence>
<comment type="caution">
    <text evidence="5">The sequence shown here is derived from an EMBL/GenBank/DDBJ whole genome shotgun (WGS) entry which is preliminary data.</text>
</comment>
<dbReference type="InterPro" id="IPR039639">
    <property type="entry name" value="IDA-like"/>
</dbReference>
<dbReference type="GO" id="GO:0010227">
    <property type="term" value="P:floral organ abscission"/>
    <property type="evidence" value="ECO:0007669"/>
    <property type="project" value="InterPro"/>
</dbReference>
<name>A0A438DB94_VITVI</name>
<evidence type="ECO:0000256" key="3">
    <source>
        <dbReference type="ARBA" id="ARBA00022729"/>
    </source>
</evidence>
<dbReference type="EMBL" id="QGNW01000205">
    <property type="protein sequence ID" value="RVW85355.1"/>
    <property type="molecule type" value="Genomic_DNA"/>
</dbReference>
<dbReference type="EMBL" id="QGNW01001708">
    <property type="protein sequence ID" value="RVW32719.1"/>
    <property type="molecule type" value="Genomic_DNA"/>
</dbReference>
<evidence type="ECO:0000313" key="7">
    <source>
        <dbReference type="Proteomes" id="UP000288805"/>
    </source>
</evidence>
<reference evidence="5 7" key="1">
    <citation type="journal article" date="2018" name="PLoS Genet.">
        <title>Population sequencing reveals clonal diversity and ancestral inbreeding in the grapevine cultivar Chardonnay.</title>
        <authorList>
            <person name="Roach M.J."/>
            <person name="Johnson D.L."/>
            <person name="Bohlmann J."/>
            <person name="van Vuuren H.J."/>
            <person name="Jones S.J."/>
            <person name="Pretorius I.S."/>
            <person name="Schmidt S.A."/>
            <person name="Borneman A.R."/>
        </authorList>
    </citation>
    <scope>NUCLEOTIDE SEQUENCE [LARGE SCALE GENOMIC DNA]</scope>
    <source>
        <strain evidence="7">cv. Chardonnay</strain>
        <strain evidence="5">I10V1</strain>
        <tissue evidence="5">Leaf</tissue>
    </source>
</reference>
<evidence type="ECO:0000313" key="6">
    <source>
        <dbReference type="EMBL" id="RVW85355.1"/>
    </source>
</evidence>
<organism evidence="5 7">
    <name type="scientific">Vitis vinifera</name>
    <name type="common">Grape</name>
    <dbReference type="NCBI Taxonomy" id="29760"/>
    <lineage>
        <taxon>Eukaryota</taxon>
        <taxon>Viridiplantae</taxon>
        <taxon>Streptophyta</taxon>
        <taxon>Embryophyta</taxon>
        <taxon>Tracheophyta</taxon>
        <taxon>Spermatophyta</taxon>
        <taxon>Magnoliopsida</taxon>
        <taxon>eudicotyledons</taxon>
        <taxon>Gunneridae</taxon>
        <taxon>Pentapetalae</taxon>
        <taxon>rosids</taxon>
        <taxon>Vitales</taxon>
        <taxon>Vitaceae</taxon>
        <taxon>Viteae</taxon>
        <taxon>Vitis</taxon>
    </lineage>
</organism>
<evidence type="ECO:0000256" key="4">
    <source>
        <dbReference type="SAM" id="SignalP"/>
    </source>
</evidence>
<sequence>MGLSKRPAALLLWLFLLFFFIAGHCHGSRSSQVFKLKPRSHNSGHFLGFLPRALPIPASGPSRKHNDIGLQSWRSP</sequence>
<evidence type="ECO:0000313" key="5">
    <source>
        <dbReference type="EMBL" id="RVW32719.1"/>
    </source>
</evidence>